<dbReference type="AlphaFoldDB" id="A0AAE0FJQ8"/>
<gene>
    <name evidence="1" type="ORF">CYMTET_30069</name>
</gene>
<dbReference type="EMBL" id="LGRX02017237">
    <property type="protein sequence ID" value="KAK3261008.1"/>
    <property type="molecule type" value="Genomic_DNA"/>
</dbReference>
<organism evidence="1 2">
    <name type="scientific">Cymbomonas tetramitiformis</name>
    <dbReference type="NCBI Taxonomy" id="36881"/>
    <lineage>
        <taxon>Eukaryota</taxon>
        <taxon>Viridiplantae</taxon>
        <taxon>Chlorophyta</taxon>
        <taxon>Pyramimonadophyceae</taxon>
        <taxon>Pyramimonadales</taxon>
        <taxon>Pyramimonadaceae</taxon>
        <taxon>Cymbomonas</taxon>
    </lineage>
</organism>
<evidence type="ECO:0000313" key="1">
    <source>
        <dbReference type="EMBL" id="KAK3261008.1"/>
    </source>
</evidence>
<dbReference type="Proteomes" id="UP001190700">
    <property type="component" value="Unassembled WGS sequence"/>
</dbReference>
<keyword evidence="2" id="KW-1185">Reference proteome</keyword>
<comment type="caution">
    <text evidence="1">The sequence shown here is derived from an EMBL/GenBank/DDBJ whole genome shotgun (WGS) entry which is preliminary data.</text>
</comment>
<evidence type="ECO:0000313" key="2">
    <source>
        <dbReference type="Proteomes" id="UP001190700"/>
    </source>
</evidence>
<sequence length="123" mass="13222">MRVRDSPTPCTPKLAPTPAAALGTDTAAVRATRATYEEIAKKVADIYANGRHQKWAKAMRRHVLGGNDKCLEADDAADTDKLAKLAVSLKTEILSAGLDDVDVFDFEDAPYAGRARGHQQTGL</sequence>
<accession>A0AAE0FJQ8</accession>
<name>A0AAE0FJQ8_9CHLO</name>
<proteinExistence type="predicted"/>
<protein>
    <submittedName>
        <fullName evidence="1">Uncharacterized protein</fullName>
    </submittedName>
</protein>
<reference evidence="1 2" key="1">
    <citation type="journal article" date="2015" name="Genome Biol. Evol.">
        <title>Comparative Genomics of a Bacterivorous Green Alga Reveals Evolutionary Causalities and Consequences of Phago-Mixotrophic Mode of Nutrition.</title>
        <authorList>
            <person name="Burns J.A."/>
            <person name="Paasch A."/>
            <person name="Narechania A."/>
            <person name="Kim E."/>
        </authorList>
    </citation>
    <scope>NUCLEOTIDE SEQUENCE [LARGE SCALE GENOMIC DNA]</scope>
    <source>
        <strain evidence="1 2">PLY_AMNH</strain>
    </source>
</reference>